<evidence type="ECO:0000259" key="2">
    <source>
        <dbReference type="Pfam" id="PF22725"/>
    </source>
</evidence>
<dbReference type="AlphaFoldDB" id="A0A1M5BYW6"/>
<proteinExistence type="predicted"/>
<dbReference type="PANTHER" id="PTHR43377:SF2">
    <property type="entry name" value="BINDING ROSSMANN FOLD OXIDOREDUCTASE, PUTATIVE (AFU_ORTHOLOGUE AFUA_4G00560)-RELATED"/>
    <property type="match status" value="1"/>
</dbReference>
<dbReference type="EMBL" id="FQVD01000021">
    <property type="protein sequence ID" value="SHF47698.1"/>
    <property type="molecule type" value="Genomic_DNA"/>
</dbReference>
<dbReference type="SUPFAM" id="SSF55347">
    <property type="entry name" value="Glyceraldehyde-3-phosphate dehydrogenase-like, C-terminal domain"/>
    <property type="match status" value="1"/>
</dbReference>
<feature type="domain" description="Gfo/Idh/MocA-like oxidoreductase N-terminal" evidence="1">
    <location>
        <begin position="13"/>
        <end position="133"/>
    </location>
</feature>
<dbReference type="STRING" id="871325.SAMN05444349_12143"/>
<dbReference type="RefSeq" id="WP_025075138.1">
    <property type="nucleotide sequence ID" value="NZ_FQVD01000021.1"/>
</dbReference>
<evidence type="ECO:0000313" key="3">
    <source>
        <dbReference type="EMBL" id="SHF47698.1"/>
    </source>
</evidence>
<dbReference type="OrthoDB" id="9815825at2"/>
<dbReference type="Proteomes" id="UP000184436">
    <property type="component" value="Unassembled WGS sequence"/>
</dbReference>
<dbReference type="Gene3D" id="3.30.360.10">
    <property type="entry name" value="Dihydrodipicolinate Reductase, domain 2"/>
    <property type="match status" value="1"/>
</dbReference>
<dbReference type="SUPFAM" id="SSF51735">
    <property type="entry name" value="NAD(P)-binding Rossmann-fold domains"/>
    <property type="match status" value="1"/>
</dbReference>
<dbReference type="InterPro" id="IPR036291">
    <property type="entry name" value="NAD(P)-bd_dom_sf"/>
</dbReference>
<evidence type="ECO:0000259" key="1">
    <source>
        <dbReference type="Pfam" id="PF01408"/>
    </source>
</evidence>
<dbReference type="PANTHER" id="PTHR43377">
    <property type="entry name" value="BILIVERDIN REDUCTASE A"/>
    <property type="match status" value="1"/>
</dbReference>
<dbReference type="GO" id="GO:0000166">
    <property type="term" value="F:nucleotide binding"/>
    <property type="evidence" value="ECO:0007669"/>
    <property type="project" value="InterPro"/>
</dbReference>
<dbReference type="InterPro" id="IPR055170">
    <property type="entry name" value="GFO_IDH_MocA-like_dom"/>
</dbReference>
<keyword evidence="4" id="KW-1185">Reference proteome</keyword>
<dbReference type="Pfam" id="PF22725">
    <property type="entry name" value="GFO_IDH_MocA_C3"/>
    <property type="match status" value="1"/>
</dbReference>
<dbReference type="InterPro" id="IPR051450">
    <property type="entry name" value="Gfo/Idh/MocA_Oxidoreductases"/>
</dbReference>
<organism evidence="3 4">
    <name type="scientific">Bacteroides faecichinchillae</name>
    <dbReference type="NCBI Taxonomy" id="871325"/>
    <lineage>
        <taxon>Bacteria</taxon>
        <taxon>Pseudomonadati</taxon>
        <taxon>Bacteroidota</taxon>
        <taxon>Bacteroidia</taxon>
        <taxon>Bacteroidales</taxon>
        <taxon>Bacteroidaceae</taxon>
        <taxon>Bacteroides</taxon>
    </lineage>
</organism>
<dbReference type="Gene3D" id="3.40.50.720">
    <property type="entry name" value="NAD(P)-binding Rossmann-like Domain"/>
    <property type="match status" value="1"/>
</dbReference>
<dbReference type="Pfam" id="PF01408">
    <property type="entry name" value="GFO_IDH_MocA"/>
    <property type="match status" value="1"/>
</dbReference>
<name>A0A1M5BYW6_9BACE</name>
<gene>
    <name evidence="3" type="ORF">SAMN05444349_12143</name>
</gene>
<protein>
    <submittedName>
        <fullName evidence="3">Oxidoreductase family, C-terminal alpha/beta domain</fullName>
    </submittedName>
</protein>
<dbReference type="InterPro" id="IPR000683">
    <property type="entry name" value="Gfo/Idh/MocA-like_OxRdtase_N"/>
</dbReference>
<evidence type="ECO:0000313" key="4">
    <source>
        <dbReference type="Proteomes" id="UP000184436"/>
    </source>
</evidence>
<feature type="domain" description="GFO/IDH/MocA-like oxidoreductase" evidence="2">
    <location>
        <begin position="143"/>
        <end position="218"/>
    </location>
</feature>
<sequence>MKQDIFRGENPVKIVAIGAGNRTNKYLEYARIHPDRLQLVGVVEVNTNRMQHIAEEFGLDRSHCFCDYDDFFAHSFPADAVLIATPEDIHYDPCIKAIDAGYHVLLEKPIAQNLAECNDIAEHAKRKGVLVCVCHVLRYHPYFLKIKEVVDSGKLGKIISINHIASVGLDRTMHGFVRGLWRKEKLTNPMLIAKCCHDVDLLLWLTKTACRRLSSFGSLRWFRSENAPEGSSERCFNCSIETECPYSAVDLYYNRRSWISNFDIPVGKTLDDVLMEELRHGVYGRCVFHCDNDVVDHQVLSMEMADEVTINLSMDIFTNDDYRETHIKLTHGEIDGNEKHLRVRKFRSNEEQVFDFSDISNKPFHAGADLNLVDHFVKALSNKEYELQTSIENSVESHRICYEAERSRLTGKIIELNSSDQIHKK</sequence>
<reference evidence="3 4" key="1">
    <citation type="submission" date="2016-11" db="EMBL/GenBank/DDBJ databases">
        <authorList>
            <person name="Jaros S."/>
            <person name="Januszkiewicz K."/>
            <person name="Wedrychowicz H."/>
        </authorList>
    </citation>
    <scope>NUCLEOTIDE SEQUENCE [LARGE SCALE GENOMIC DNA]</scope>
    <source>
        <strain evidence="3 4">DSM 26883</strain>
    </source>
</reference>
<accession>A0A1M5BYW6</accession>